<name>A0A016TYM1_9BILA</name>
<dbReference type="Proteomes" id="UP000024635">
    <property type="component" value="Unassembled WGS sequence"/>
</dbReference>
<proteinExistence type="predicted"/>
<comment type="caution">
    <text evidence="1">The sequence shown here is derived from an EMBL/GenBank/DDBJ whole genome shotgun (WGS) entry which is preliminary data.</text>
</comment>
<evidence type="ECO:0000313" key="2">
    <source>
        <dbReference type="Proteomes" id="UP000024635"/>
    </source>
</evidence>
<keyword evidence="2" id="KW-1185">Reference proteome</keyword>
<evidence type="ECO:0000313" key="1">
    <source>
        <dbReference type="EMBL" id="EYC07702.1"/>
    </source>
</evidence>
<reference evidence="2" key="1">
    <citation type="journal article" date="2015" name="Nat. Genet.">
        <title>The genome and transcriptome of the zoonotic hookworm Ancylostoma ceylanicum identify infection-specific gene families.</title>
        <authorList>
            <person name="Schwarz E.M."/>
            <person name="Hu Y."/>
            <person name="Antoshechkin I."/>
            <person name="Miller M.M."/>
            <person name="Sternberg P.W."/>
            <person name="Aroian R.V."/>
        </authorList>
    </citation>
    <scope>NUCLEOTIDE SEQUENCE</scope>
    <source>
        <strain evidence="2">HY135</strain>
    </source>
</reference>
<gene>
    <name evidence="1" type="primary">Acey_s0069.g353</name>
    <name evidence="1" type="ORF">Y032_0069g353</name>
</gene>
<organism evidence="1 2">
    <name type="scientific">Ancylostoma ceylanicum</name>
    <dbReference type="NCBI Taxonomy" id="53326"/>
    <lineage>
        <taxon>Eukaryota</taxon>
        <taxon>Metazoa</taxon>
        <taxon>Ecdysozoa</taxon>
        <taxon>Nematoda</taxon>
        <taxon>Chromadorea</taxon>
        <taxon>Rhabditida</taxon>
        <taxon>Rhabditina</taxon>
        <taxon>Rhabditomorpha</taxon>
        <taxon>Strongyloidea</taxon>
        <taxon>Ancylostomatidae</taxon>
        <taxon>Ancylostomatinae</taxon>
        <taxon>Ancylostoma</taxon>
    </lineage>
</organism>
<sequence length="114" mass="12976">MSFELPERGLLIMTSVRDSLARCPYIRLKTNLKNPPDVRRHPCEAAFHVSKQQLLSFSLSPSIFLLPSIRDICTKNNIRNDSASSIAWTGASYCRRAPSDLAEFHEWYDVTFAS</sequence>
<protein>
    <submittedName>
        <fullName evidence="1">Uncharacterized protein</fullName>
    </submittedName>
</protein>
<accession>A0A016TYM1</accession>
<dbReference type="EMBL" id="JARK01001405">
    <property type="protein sequence ID" value="EYC07702.1"/>
    <property type="molecule type" value="Genomic_DNA"/>
</dbReference>
<dbReference type="AlphaFoldDB" id="A0A016TYM1"/>